<dbReference type="OrthoDB" id="4072826at2759"/>
<organism evidence="9 10">
    <name type="scientific">Diplodia corticola</name>
    <dbReference type="NCBI Taxonomy" id="236234"/>
    <lineage>
        <taxon>Eukaryota</taxon>
        <taxon>Fungi</taxon>
        <taxon>Dikarya</taxon>
        <taxon>Ascomycota</taxon>
        <taxon>Pezizomycotina</taxon>
        <taxon>Dothideomycetes</taxon>
        <taxon>Dothideomycetes incertae sedis</taxon>
        <taxon>Botryosphaeriales</taxon>
        <taxon>Botryosphaeriaceae</taxon>
        <taxon>Diplodia</taxon>
    </lineage>
</organism>
<feature type="region of interest" description="Disordered" evidence="6">
    <location>
        <begin position="357"/>
        <end position="381"/>
    </location>
</feature>
<feature type="transmembrane region" description="Helical" evidence="7">
    <location>
        <begin position="126"/>
        <end position="147"/>
    </location>
</feature>
<dbReference type="RefSeq" id="XP_020133283.1">
    <property type="nucleotide sequence ID" value="XM_020279216.1"/>
</dbReference>
<keyword evidence="3 7" id="KW-1133">Transmembrane helix</keyword>
<comment type="subcellular location">
    <subcellularLocation>
        <location evidence="1">Membrane</location>
        <topology evidence="1">Multi-pass membrane protein</topology>
    </subcellularLocation>
</comment>
<dbReference type="Proteomes" id="UP000183809">
    <property type="component" value="Unassembled WGS sequence"/>
</dbReference>
<dbReference type="Pfam" id="PF20684">
    <property type="entry name" value="Fung_rhodopsin"/>
    <property type="match status" value="1"/>
</dbReference>
<evidence type="ECO:0000256" key="2">
    <source>
        <dbReference type="ARBA" id="ARBA00022692"/>
    </source>
</evidence>
<sequence>MLEITADNGSRQPLFLALLGLLLFFSTITVALRFYCRVAYVKYVGADDYFIAAAYLVVLGLSVANIIHVSYGTGRRLADLAPDILVPTLKHWYAYQLVYPFALFFVKASILALYYRIFSQKVFRMWVWAIAAVVATYTVVAVFVNAFECPHRISNAWSPTFPNGCNNIPKAYFSMAGVNIATDFAILVLPIPVLVKLNVPKNRRWALIGIFMTGSVAVAASIVRLNALYIYTVSKDVPYDAIYILLWSQVECNIAIITACIPPLRPIFKGTFRGNSSGRMESAAAEVFSSGPRSKPQELVEFEVYGRRHSGLQNTVHGGADNESEELILSSGQSGILKTIPQPPACNGGHATVAATTRAPPRDDSTPSSHLTKPTPTNMVAPVEPQCESARTARILLRRLRLDDVAAMHQLRQHPEVMKYTPTGPATDVSQTDDWVRGCLARSSCYNFSIELLPTAKEQATPRVIGVLGADRAPEIGYLIHPDFWGMGLATEAVRAFLPLFWQRYDGIYDQAVAEIDPDHEGSRRVLLKCGFRLWETKEKSFQSPTMGLRDTQVYRLLRPIPCSAEKAM</sequence>
<keyword evidence="10" id="KW-1185">Reference proteome</keyword>
<feature type="domain" description="N-acetyltransferase" evidence="8">
    <location>
        <begin position="395"/>
        <end position="562"/>
    </location>
</feature>
<protein>
    <submittedName>
        <fullName evidence="9">Integral membrane protein</fullName>
    </submittedName>
</protein>
<evidence type="ECO:0000256" key="3">
    <source>
        <dbReference type="ARBA" id="ARBA00022989"/>
    </source>
</evidence>
<name>A0A1J9RA37_9PEZI</name>
<dbReference type="PROSITE" id="PS51186">
    <property type="entry name" value="GNAT"/>
    <property type="match status" value="1"/>
</dbReference>
<dbReference type="EMBL" id="MNUE01000008">
    <property type="protein sequence ID" value="OJD37042.1"/>
    <property type="molecule type" value="Genomic_DNA"/>
</dbReference>
<reference evidence="9 10" key="1">
    <citation type="submission" date="2016-10" db="EMBL/GenBank/DDBJ databases">
        <title>Proteomics and genomics reveal pathogen-plant mechanisms compatible with a hemibiotrophic lifestyle of Diplodia corticola.</title>
        <authorList>
            <person name="Fernandes I."/>
            <person name="De Jonge R."/>
            <person name="Van De Peer Y."/>
            <person name="Devreese B."/>
            <person name="Alves A."/>
            <person name="Esteves A.C."/>
        </authorList>
    </citation>
    <scope>NUCLEOTIDE SEQUENCE [LARGE SCALE GENOMIC DNA]</scope>
    <source>
        <strain evidence="9 10">CBS 112549</strain>
    </source>
</reference>
<evidence type="ECO:0000259" key="8">
    <source>
        <dbReference type="PROSITE" id="PS51186"/>
    </source>
</evidence>
<dbReference type="SUPFAM" id="SSF55729">
    <property type="entry name" value="Acyl-CoA N-acyltransferases (Nat)"/>
    <property type="match status" value="1"/>
</dbReference>
<feature type="transmembrane region" description="Helical" evidence="7">
    <location>
        <begin position="207"/>
        <end position="230"/>
    </location>
</feature>
<dbReference type="AlphaFoldDB" id="A0A1J9RA37"/>
<proteinExistence type="inferred from homology"/>
<comment type="similarity">
    <text evidence="5">Belongs to the SAT4 family.</text>
</comment>
<feature type="transmembrane region" description="Helical" evidence="7">
    <location>
        <begin position="92"/>
        <end position="114"/>
    </location>
</feature>
<feature type="compositionally biased region" description="Polar residues" evidence="6">
    <location>
        <begin position="366"/>
        <end position="378"/>
    </location>
</feature>
<dbReference type="GO" id="GO:0016020">
    <property type="term" value="C:membrane"/>
    <property type="evidence" value="ECO:0007669"/>
    <property type="project" value="UniProtKB-SubCell"/>
</dbReference>
<evidence type="ECO:0000313" key="10">
    <source>
        <dbReference type="Proteomes" id="UP000183809"/>
    </source>
</evidence>
<evidence type="ECO:0000256" key="5">
    <source>
        <dbReference type="ARBA" id="ARBA00038359"/>
    </source>
</evidence>
<dbReference type="Pfam" id="PF13302">
    <property type="entry name" value="Acetyltransf_3"/>
    <property type="match status" value="1"/>
</dbReference>
<dbReference type="InterPro" id="IPR000182">
    <property type="entry name" value="GNAT_dom"/>
</dbReference>
<evidence type="ECO:0000256" key="7">
    <source>
        <dbReference type="SAM" id="Phobius"/>
    </source>
</evidence>
<evidence type="ECO:0000256" key="6">
    <source>
        <dbReference type="SAM" id="MobiDB-lite"/>
    </source>
</evidence>
<evidence type="ECO:0000256" key="4">
    <source>
        <dbReference type="ARBA" id="ARBA00023136"/>
    </source>
</evidence>
<accession>A0A1J9RA37</accession>
<keyword evidence="4 7" id="KW-0472">Membrane</keyword>
<gene>
    <name evidence="9" type="ORF">BKCO1_8000121</name>
</gene>
<comment type="caution">
    <text evidence="9">The sequence shown here is derived from an EMBL/GenBank/DDBJ whole genome shotgun (WGS) entry which is preliminary data.</text>
</comment>
<feature type="transmembrane region" description="Helical" evidence="7">
    <location>
        <begin position="242"/>
        <end position="264"/>
    </location>
</feature>
<evidence type="ECO:0000313" key="9">
    <source>
        <dbReference type="EMBL" id="OJD37042.1"/>
    </source>
</evidence>
<dbReference type="InterPro" id="IPR049326">
    <property type="entry name" value="Rhodopsin_dom_fungi"/>
</dbReference>
<evidence type="ECO:0000256" key="1">
    <source>
        <dbReference type="ARBA" id="ARBA00004141"/>
    </source>
</evidence>
<dbReference type="STRING" id="236234.A0A1J9RA37"/>
<feature type="transmembrane region" description="Helical" evidence="7">
    <location>
        <begin position="14"/>
        <end position="36"/>
    </location>
</feature>
<dbReference type="GO" id="GO:0016747">
    <property type="term" value="F:acyltransferase activity, transferring groups other than amino-acyl groups"/>
    <property type="evidence" value="ECO:0007669"/>
    <property type="project" value="InterPro"/>
</dbReference>
<keyword evidence="2 7" id="KW-0812">Transmembrane</keyword>
<feature type="transmembrane region" description="Helical" evidence="7">
    <location>
        <begin position="171"/>
        <end position="195"/>
    </location>
</feature>
<dbReference type="GeneID" id="31019478"/>
<dbReference type="Gene3D" id="3.40.630.30">
    <property type="match status" value="1"/>
</dbReference>
<dbReference type="PANTHER" id="PTHR33048">
    <property type="entry name" value="PTH11-LIKE INTEGRAL MEMBRANE PROTEIN (AFU_ORTHOLOGUE AFUA_5G11245)"/>
    <property type="match status" value="1"/>
</dbReference>
<dbReference type="PANTHER" id="PTHR33048:SF123">
    <property type="entry name" value="INTEGRAL MEMBRANE PROTEIN"/>
    <property type="match status" value="1"/>
</dbReference>
<dbReference type="InterPro" id="IPR052337">
    <property type="entry name" value="SAT4-like"/>
</dbReference>
<feature type="transmembrane region" description="Helical" evidence="7">
    <location>
        <begin position="48"/>
        <end position="72"/>
    </location>
</feature>
<dbReference type="InterPro" id="IPR016181">
    <property type="entry name" value="Acyl_CoA_acyltransferase"/>
</dbReference>